<keyword evidence="7" id="KW-0808">Transferase</keyword>
<keyword evidence="8 15" id="KW-0812">Transmembrane</keyword>
<dbReference type="InterPro" id="IPR050980">
    <property type="entry name" value="2C_sensor_his_kinase"/>
</dbReference>
<dbReference type="InterPro" id="IPR005467">
    <property type="entry name" value="His_kinase_dom"/>
</dbReference>
<comment type="catalytic activity">
    <reaction evidence="1">
        <text>ATP + protein L-histidine = ADP + protein N-phospho-L-histidine.</text>
        <dbReference type="EC" id="2.7.13.3"/>
    </reaction>
</comment>
<feature type="domain" description="HAMP" evidence="17">
    <location>
        <begin position="179"/>
        <end position="230"/>
    </location>
</feature>
<dbReference type="SUPFAM" id="SSF55874">
    <property type="entry name" value="ATPase domain of HSP90 chaperone/DNA topoisomerase II/histidine kinase"/>
    <property type="match status" value="1"/>
</dbReference>
<dbReference type="PROSITE" id="PS50885">
    <property type="entry name" value="HAMP"/>
    <property type="match status" value="1"/>
</dbReference>
<dbReference type="PRINTS" id="PR00344">
    <property type="entry name" value="BCTRLSENSOR"/>
</dbReference>
<evidence type="ECO:0000256" key="5">
    <source>
        <dbReference type="ARBA" id="ARBA00022519"/>
    </source>
</evidence>
<evidence type="ECO:0000256" key="13">
    <source>
        <dbReference type="ARBA" id="ARBA00023012"/>
    </source>
</evidence>
<evidence type="ECO:0000259" key="16">
    <source>
        <dbReference type="PROSITE" id="PS50109"/>
    </source>
</evidence>
<dbReference type="InterPro" id="IPR003594">
    <property type="entry name" value="HATPase_dom"/>
</dbReference>
<dbReference type="Pfam" id="PF02518">
    <property type="entry name" value="HATPase_c"/>
    <property type="match status" value="1"/>
</dbReference>
<keyword evidence="9" id="KW-0547">Nucleotide-binding</keyword>
<dbReference type="PROSITE" id="PS50109">
    <property type="entry name" value="HIS_KIN"/>
    <property type="match status" value="1"/>
</dbReference>
<feature type="transmembrane region" description="Helical" evidence="15">
    <location>
        <begin position="159"/>
        <end position="178"/>
    </location>
</feature>
<dbReference type="GO" id="GO:0000155">
    <property type="term" value="F:phosphorelay sensor kinase activity"/>
    <property type="evidence" value="ECO:0007669"/>
    <property type="project" value="InterPro"/>
</dbReference>
<evidence type="ECO:0000256" key="10">
    <source>
        <dbReference type="ARBA" id="ARBA00022777"/>
    </source>
</evidence>
<dbReference type="SUPFAM" id="SSF158472">
    <property type="entry name" value="HAMP domain-like"/>
    <property type="match status" value="1"/>
</dbReference>
<dbReference type="Gene3D" id="3.30.565.10">
    <property type="entry name" value="Histidine kinase-like ATPase, C-terminal domain"/>
    <property type="match status" value="1"/>
</dbReference>
<proteinExistence type="predicted"/>
<keyword evidence="4" id="KW-1003">Cell membrane</keyword>
<keyword evidence="11" id="KW-0067">ATP-binding</keyword>
<evidence type="ECO:0000256" key="7">
    <source>
        <dbReference type="ARBA" id="ARBA00022679"/>
    </source>
</evidence>
<protein>
    <recommendedName>
        <fullName evidence="3">histidine kinase</fullName>
        <ecNumber evidence="3">2.7.13.3</ecNumber>
    </recommendedName>
</protein>
<evidence type="ECO:0000259" key="17">
    <source>
        <dbReference type="PROSITE" id="PS50885"/>
    </source>
</evidence>
<dbReference type="CDD" id="cd00082">
    <property type="entry name" value="HisKA"/>
    <property type="match status" value="1"/>
</dbReference>
<comment type="subcellular location">
    <subcellularLocation>
        <location evidence="2">Cell inner membrane</location>
        <topology evidence="2">Multi-pass membrane protein</topology>
    </subcellularLocation>
</comment>
<dbReference type="EC" id="2.7.13.3" evidence="3"/>
<keyword evidence="10 18" id="KW-0418">Kinase</keyword>
<reference evidence="18 19" key="1">
    <citation type="submission" date="2020-08" db="EMBL/GenBank/DDBJ databases">
        <title>Genomic Encyclopedia of Type Strains, Phase IV (KMG-IV): sequencing the most valuable type-strain genomes for metagenomic binning, comparative biology and taxonomic classification.</title>
        <authorList>
            <person name="Goeker M."/>
        </authorList>
    </citation>
    <scope>NUCLEOTIDE SEQUENCE [LARGE SCALE GENOMIC DNA]</scope>
    <source>
        <strain evidence="18 19">DSM 25079</strain>
    </source>
</reference>
<feature type="transmembrane region" description="Helical" evidence="15">
    <location>
        <begin position="12"/>
        <end position="33"/>
    </location>
</feature>
<evidence type="ECO:0000256" key="11">
    <source>
        <dbReference type="ARBA" id="ARBA00022840"/>
    </source>
</evidence>
<keyword evidence="13" id="KW-0902">Two-component regulatory system</keyword>
<dbReference type="Pfam" id="PF00672">
    <property type="entry name" value="HAMP"/>
    <property type="match status" value="1"/>
</dbReference>
<comment type="caution">
    <text evidence="18">The sequence shown here is derived from an EMBL/GenBank/DDBJ whole genome shotgun (WGS) entry which is preliminary data.</text>
</comment>
<dbReference type="InterPro" id="IPR004358">
    <property type="entry name" value="Sig_transdc_His_kin-like_C"/>
</dbReference>
<accession>A0A7W9EDT5</accession>
<evidence type="ECO:0000256" key="15">
    <source>
        <dbReference type="SAM" id="Phobius"/>
    </source>
</evidence>
<dbReference type="GO" id="GO:0005886">
    <property type="term" value="C:plasma membrane"/>
    <property type="evidence" value="ECO:0007669"/>
    <property type="project" value="UniProtKB-SubCell"/>
</dbReference>
<dbReference type="EMBL" id="JACIJC010000002">
    <property type="protein sequence ID" value="MBB5685457.1"/>
    <property type="molecule type" value="Genomic_DNA"/>
</dbReference>
<evidence type="ECO:0000313" key="18">
    <source>
        <dbReference type="EMBL" id="MBB5685457.1"/>
    </source>
</evidence>
<dbReference type="PANTHER" id="PTHR44936">
    <property type="entry name" value="SENSOR PROTEIN CREC"/>
    <property type="match status" value="1"/>
</dbReference>
<evidence type="ECO:0000256" key="14">
    <source>
        <dbReference type="ARBA" id="ARBA00023136"/>
    </source>
</evidence>
<evidence type="ECO:0000256" key="1">
    <source>
        <dbReference type="ARBA" id="ARBA00000085"/>
    </source>
</evidence>
<dbReference type="Proteomes" id="UP000549617">
    <property type="component" value="Unassembled WGS sequence"/>
</dbReference>
<dbReference type="SMART" id="SM00387">
    <property type="entry name" value="HATPase_c"/>
    <property type="match status" value="1"/>
</dbReference>
<evidence type="ECO:0000256" key="4">
    <source>
        <dbReference type="ARBA" id="ARBA00022475"/>
    </source>
</evidence>
<dbReference type="InterPro" id="IPR036097">
    <property type="entry name" value="HisK_dim/P_sf"/>
</dbReference>
<dbReference type="InterPro" id="IPR003661">
    <property type="entry name" value="HisK_dim/P_dom"/>
</dbReference>
<dbReference type="InterPro" id="IPR036890">
    <property type="entry name" value="HATPase_C_sf"/>
</dbReference>
<keyword evidence="19" id="KW-1185">Reference proteome</keyword>
<name>A0A7W9EDT5_9SPHN</name>
<keyword evidence="12 15" id="KW-1133">Transmembrane helix</keyword>
<feature type="domain" description="Histidine kinase" evidence="16">
    <location>
        <begin position="238"/>
        <end position="437"/>
    </location>
</feature>
<evidence type="ECO:0000256" key="12">
    <source>
        <dbReference type="ARBA" id="ARBA00022989"/>
    </source>
</evidence>
<dbReference type="CDD" id="cd06225">
    <property type="entry name" value="HAMP"/>
    <property type="match status" value="1"/>
</dbReference>
<gene>
    <name evidence="18" type="ORF">FHS49_001465</name>
</gene>
<dbReference type="AlphaFoldDB" id="A0A7W9EDT5"/>
<organism evidence="18 19">
    <name type="scientific">Sphingobium boeckii</name>
    <dbReference type="NCBI Taxonomy" id="1082345"/>
    <lineage>
        <taxon>Bacteria</taxon>
        <taxon>Pseudomonadati</taxon>
        <taxon>Pseudomonadota</taxon>
        <taxon>Alphaproteobacteria</taxon>
        <taxon>Sphingomonadales</taxon>
        <taxon>Sphingomonadaceae</taxon>
        <taxon>Sphingobium</taxon>
    </lineage>
</organism>
<evidence type="ECO:0000313" key="19">
    <source>
        <dbReference type="Proteomes" id="UP000549617"/>
    </source>
</evidence>
<dbReference type="Gene3D" id="1.10.287.130">
    <property type="match status" value="1"/>
</dbReference>
<evidence type="ECO:0000256" key="8">
    <source>
        <dbReference type="ARBA" id="ARBA00022692"/>
    </source>
</evidence>
<keyword evidence="5" id="KW-0997">Cell inner membrane</keyword>
<dbReference type="InterPro" id="IPR003660">
    <property type="entry name" value="HAMP_dom"/>
</dbReference>
<keyword evidence="14 15" id="KW-0472">Membrane</keyword>
<dbReference type="SMART" id="SM00304">
    <property type="entry name" value="HAMP"/>
    <property type="match status" value="2"/>
</dbReference>
<dbReference type="GO" id="GO:0005524">
    <property type="term" value="F:ATP binding"/>
    <property type="evidence" value="ECO:0007669"/>
    <property type="project" value="UniProtKB-KW"/>
</dbReference>
<sequence length="440" mass="47789">MSWARPSLGLVGRIIGIVLLAVMVEFAASALLYERASGFSVREEEAHRLAEHLVIARRLVGEQAWRDRGGMAEYVSTDRYVIRWKQTLPPPPPLSAELHAMQQQITSWEPSLAKTDLRLHLNAPGKHDVVGGGLLLPDGTWLHFKMVGLSTGWGLRLNWIVLALVPAIALVAVGGLLVRLTLRPLEALAAAVQRIGRGDTTVLKESGAKEVRGLIRAFNKMQEQIRAMIADRTEALAAVGHDLRTPLARLQLRTEAIADPVVRRQAAADIDEMGTMIASVLAYLSGEDDPETPVSVDIAVIAATIIDDIADRGRDGRYIGPDHLEMIVRPNGFKRALSNLVENALHYGQTVTVSLEALAETVVLNVDDDGPGIPEDAIERALRPFTRLDAARSRNTGGLGLGLAIVSQMVKREGGALHLANRAEGGLRARITLPRPEIQQ</sequence>
<keyword evidence="6" id="KW-0597">Phosphoprotein</keyword>
<evidence type="ECO:0000256" key="6">
    <source>
        <dbReference type="ARBA" id="ARBA00022553"/>
    </source>
</evidence>
<dbReference type="PANTHER" id="PTHR44936:SF5">
    <property type="entry name" value="SENSOR HISTIDINE KINASE ENVZ"/>
    <property type="match status" value="1"/>
</dbReference>
<evidence type="ECO:0000256" key="2">
    <source>
        <dbReference type="ARBA" id="ARBA00004429"/>
    </source>
</evidence>
<dbReference type="SMART" id="SM00388">
    <property type="entry name" value="HisKA"/>
    <property type="match status" value="1"/>
</dbReference>
<dbReference type="SUPFAM" id="SSF47384">
    <property type="entry name" value="Homodimeric domain of signal transducing histidine kinase"/>
    <property type="match status" value="1"/>
</dbReference>
<evidence type="ECO:0000256" key="9">
    <source>
        <dbReference type="ARBA" id="ARBA00022741"/>
    </source>
</evidence>
<evidence type="ECO:0000256" key="3">
    <source>
        <dbReference type="ARBA" id="ARBA00012438"/>
    </source>
</evidence>